<dbReference type="SUPFAM" id="SSF56601">
    <property type="entry name" value="beta-lactamase/transpeptidase-like"/>
    <property type="match status" value="1"/>
</dbReference>
<evidence type="ECO:0000259" key="3">
    <source>
        <dbReference type="Pfam" id="PF00144"/>
    </source>
</evidence>
<dbReference type="InterPro" id="IPR001466">
    <property type="entry name" value="Beta-lactam-related"/>
</dbReference>
<keyword evidence="1" id="KW-0472">Membrane</keyword>
<reference evidence="4" key="2">
    <citation type="submission" date="2020-09" db="EMBL/GenBank/DDBJ databases">
        <authorList>
            <person name="Sun Q."/>
            <person name="Ohkuma M."/>
        </authorList>
    </citation>
    <scope>NUCLEOTIDE SEQUENCE</scope>
    <source>
        <strain evidence="4">JCM 3313</strain>
    </source>
</reference>
<keyword evidence="2" id="KW-0732">Signal</keyword>
<feature type="domain" description="Beta-lactamase-related" evidence="3">
    <location>
        <begin position="29"/>
        <end position="350"/>
    </location>
</feature>
<accession>A0A918AL14</accession>
<proteinExistence type="predicted"/>
<sequence>MLIRTLVLPGVAALFGLSAPDAAPTPAAIDAVVQQYRDATGLPGAAVAVTRGTEVVRAAGYGHTPAGDPVTEHTAMAVASVSKSFTALAVVQLVEAGRVDLDDPVREHLPEFTMADPRADRITVRQLLDQTSGMSDTTFPAFSRPQPDSLAEAVAGMRAARLAADPGARHEYHNPNYQVAARLVEVVSGLPFDDYLRRHVFGPLGMVDSRTADTERDLPPSARGHLVVLGVPIAVPEPPAFGNGSGGVLSSAHDMAAWLIAQNNSGRGPNGGQVASASSIARTHTPSANSGSYALGWSVGTTASGAPVIEHSGDLFTSTAHQALLPGSGYGVAVMANTGLAHGDARAIAERLIALLENTAVPPPSSPLLLVDAVLLVLTLGTVVLAVRGVLRSRRWAAARTSPLRTAVRLLPLLIAPVLCATIDQVVGFLYRGRDVAWVQVVYLYPTFMVLLVTATCGCVAVSLARLVRLRWAQERRKSLLPNHTIGS</sequence>
<dbReference type="Proteomes" id="UP000639606">
    <property type="component" value="Unassembled WGS sequence"/>
</dbReference>
<organism evidence="4 5">
    <name type="scientific">Saccharothrix coeruleofusca</name>
    <dbReference type="NCBI Taxonomy" id="33919"/>
    <lineage>
        <taxon>Bacteria</taxon>
        <taxon>Bacillati</taxon>
        <taxon>Actinomycetota</taxon>
        <taxon>Actinomycetes</taxon>
        <taxon>Pseudonocardiales</taxon>
        <taxon>Pseudonocardiaceae</taxon>
        <taxon>Saccharothrix</taxon>
    </lineage>
</organism>
<dbReference type="Pfam" id="PF00144">
    <property type="entry name" value="Beta-lactamase"/>
    <property type="match status" value="1"/>
</dbReference>
<evidence type="ECO:0000256" key="2">
    <source>
        <dbReference type="SAM" id="SignalP"/>
    </source>
</evidence>
<evidence type="ECO:0000256" key="1">
    <source>
        <dbReference type="SAM" id="Phobius"/>
    </source>
</evidence>
<gene>
    <name evidence="4" type="ORF">GCM10010185_10020</name>
</gene>
<keyword evidence="1" id="KW-0812">Transmembrane</keyword>
<dbReference type="Gene3D" id="3.40.710.10">
    <property type="entry name" value="DD-peptidase/beta-lactamase superfamily"/>
    <property type="match status" value="1"/>
</dbReference>
<keyword evidence="4" id="KW-0378">Hydrolase</keyword>
<dbReference type="InterPro" id="IPR012338">
    <property type="entry name" value="Beta-lactam/transpept-like"/>
</dbReference>
<feature type="transmembrane region" description="Helical" evidence="1">
    <location>
        <begin position="411"/>
        <end position="431"/>
    </location>
</feature>
<reference evidence="4" key="1">
    <citation type="journal article" date="2014" name="Int. J. Syst. Evol. Microbiol.">
        <title>Complete genome sequence of Corynebacterium casei LMG S-19264T (=DSM 44701T), isolated from a smear-ripened cheese.</title>
        <authorList>
            <consortium name="US DOE Joint Genome Institute (JGI-PGF)"/>
            <person name="Walter F."/>
            <person name="Albersmeier A."/>
            <person name="Kalinowski J."/>
            <person name="Ruckert C."/>
        </authorList>
    </citation>
    <scope>NUCLEOTIDE SEQUENCE</scope>
    <source>
        <strain evidence="4">JCM 3313</strain>
    </source>
</reference>
<name>A0A918AL14_9PSEU</name>
<dbReference type="PANTHER" id="PTHR46825:SF9">
    <property type="entry name" value="BETA-LACTAMASE-RELATED DOMAIN-CONTAINING PROTEIN"/>
    <property type="match status" value="1"/>
</dbReference>
<feature type="transmembrane region" description="Helical" evidence="1">
    <location>
        <begin position="443"/>
        <end position="468"/>
    </location>
</feature>
<dbReference type="PANTHER" id="PTHR46825">
    <property type="entry name" value="D-ALANYL-D-ALANINE-CARBOXYPEPTIDASE/ENDOPEPTIDASE AMPH"/>
    <property type="match status" value="1"/>
</dbReference>
<feature type="transmembrane region" description="Helical" evidence="1">
    <location>
        <begin position="368"/>
        <end position="391"/>
    </location>
</feature>
<protein>
    <submittedName>
        <fullName evidence="4">Serine hydrolase</fullName>
    </submittedName>
</protein>
<keyword evidence="1" id="KW-1133">Transmembrane helix</keyword>
<dbReference type="EMBL" id="BMRG01000002">
    <property type="protein sequence ID" value="GGP40930.1"/>
    <property type="molecule type" value="Genomic_DNA"/>
</dbReference>
<dbReference type="AlphaFoldDB" id="A0A918AL14"/>
<feature type="chain" id="PRO_5038755234" evidence="2">
    <location>
        <begin position="24"/>
        <end position="488"/>
    </location>
</feature>
<dbReference type="GO" id="GO:0016787">
    <property type="term" value="F:hydrolase activity"/>
    <property type="evidence" value="ECO:0007669"/>
    <property type="project" value="UniProtKB-KW"/>
</dbReference>
<comment type="caution">
    <text evidence="4">The sequence shown here is derived from an EMBL/GenBank/DDBJ whole genome shotgun (WGS) entry which is preliminary data.</text>
</comment>
<feature type="signal peptide" evidence="2">
    <location>
        <begin position="1"/>
        <end position="23"/>
    </location>
</feature>
<dbReference type="InterPro" id="IPR050491">
    <property type="entry name" value="AmpC-like"/>
</dbReference>
<evidence type="ECO:0000313" key="5">
    <source>
        <dbReference type="Proteomes" id="UP000639606"/>
    </source>
</evidence>
<evidence type="ECO:0000313" key="4">
    <source>
        <dbReference type="EMBL" id="GGP40930.1"/>
    </source>
</evidence>
<keyword evidence="5" id="KW-1185">Reference proteome</keyword>
<dbReference type="RefSeq" id="WP_229795098.1">
    <property type="nucleotide sequence ID" value="NZ_BMRG01000002.1"/>
</dbReference>